<dbReference type="Proteomes" id="UP000024404">
    <property type="component" value="Unassembled WGS sequence"/>
</dbReference>
<dbReference type="EMBL" id="CMVM020000367">
    <property type="status" value="NOT_ANNOTATED_CDS"/>
    <property type="molecule type" value="Genomic_DNA"/>
</dbReference>
<accession>A0A2K6VIT5</accession>
<dbReference type="InterPro" id="IPR054291">
    <property type="entry name" value="DUF7027"/>
</dbReference>
<keyword evidence="1" id="KW-1133">Transmembrane helix</keyword>
<proteinExistence type="predicted"/>
<dbReference type="Pfam" id="PF22954">
    <property type="entry name" value="DUF7027"/>
    <property type="match status" value="1"/>
</dbReference>
<name>A0A2K6VIT5_ONCVO</name>
<keyword evidence="4" id="KW-1185">Reference proteome</keyword>
<feature type="transmembrane region" description="Helical" evidence="1">
    <location>
        <begin position="91"/>
        <end position="113"/>
    </location>
</feature>
<evidence type="ECO:0000259" key="2">
    <source>
        <dbReference type="Pfam" id="PF22954"/>
    </source>
</evidence>
<keyword evidence="1" id="KW-0812">Transmembrane</keyword>
<evidence type="ECO:0000313" key="3">
    <source>
        <dbReference type="EnsemblMetazoa" id="OVOC11470.1"/>
    </source>
</evidence>
<feature type="domain" description="DUF7027" evidence="2">
    <location>
        <begin position="20"/>
        <end position="114"/>
    </location>
</feature>
<dbReference type="EnsemblMetazoa" id="OVOC11470.1">
    <property type="protein sequence ID" value="OVOC11470.1"/>
    <property type="gene ID" value="WBGene00248279"/>
</dbReference>
<feature type="transmembrane region" description="Helical" evidence="1">
    <location>
        <begin position="125"/>
        <end position="147"/>
    </location>
</feature>
<dbReference type="EnsemblMetazoa" id="OVOC11470.2">
    <property type="protein sequence ID" value="OVOC11470.2"/>
    <property type="gene ID" value="WBGene00248279"/>
</dbReference>
<evidence type="ECO:0000256" key="1">
    <source>
        <dbReference type="SAM" id="Phobius"/>
    </source>
</evidence>
<protein>
    <recommendedName>
        <fullName evidence="2">DUF7027 domain-containing protein</fullName>
    </recommendedName>
</protein>
<organism evidence="3 4">
    <name type="scientific">Onchocerca volvulus</name>
    <dbReference type="NCBI Taxonomy" id="6282"/>
    <lineage>
        <taxon>Eukaryota</taxon>
        <taxon>Metazoa</taxon>
        <taxon>Ecdysozoa</taxon>
        <taxon>Nematoda</taxon>
        <taxon>Chromadorea</taxon>
        <taxon>Rhabditida</taxon>
        <taxon>Spirurina</taxon>
        <taxon>Spiruromorpha</taxon>
        <taxon>Filarioidea</taxon>
        <taxon>Onchocercidae</taxon>
        <taxon>Onchocerca</taxon>
    </lineage>
</organism>
<dbReference type="AlphaFoldDB" id="A0A2K6VIT5"/>
<sequence length="206" mass="23231">MDFIPNHPKWYYCGCHLRNALMILAGLETVVSLIALSCSITFFAISDVEQYDKIRWCIFLLVPVSFIYAISSASLFFGIYKYKEKFMKPALIARAILAVFSHATAFSIAVQFVRIAFNAEPTSELLLPITILLFLITIFALCTLRFIEQSIRYVEAYKRLFRKRTMSISYQIRSSKATVSTAPSPIISQGEQGGIVGCNSYQETGC</sequence>
<feature type="transmembrane region" description="Helical" evidence="1">
    <location>
        <begin position="21"/>
        <end position="46"/>
    </location>
</feature>
<keyword evidence="1" id="KW-0472">Membrane</keyword>
<evidence type="ECO:0000313" key="4">
    <source>
        <dbReference type="Proteomes" id="UP000024404"/>
    </source>
</evidence>
<feature type="transmembrane region" description="Helical" evidence="1">
    <location>
        <begin position="58"/>
        <end position="79"/>
    </location>
</feature>
<reference evidence="3" key="2">
    <citation type="submission" date="2018-02" db="UniProtKB">
        <authorList>
            <consortium name="EnsemblMetazoa"/>
        </authorList>
    </citation>
    <scope>IDENTIFICATION</scope>
</reference>
<reference evidence="4" key="1">
    <citation type="submission" date="2013-10" db="EMBL/GenBank/DDBJ databases">
        <title>Genome sequencing of Onchocerca volvulus.</title>
        <authorList>
            <person name="Cotton J."/>
            <person name="Tsai J."/>
            <person name="Stanley E."/>
            <person name="Tracey A."/>
            <person name="Holroyd N."/>
            <person name="Lustigman S."/>
            <person name="Berriman M."/>
        </authorList>
    </citation>
    <scope>NUCLEOTIDE SEQUENCE</scope>
</reference>